<feature type="compositionally biased region" description="Gly residues" evidence="1">
    <location>
        <begin position="334"/>
        <end position="352"/>
    </location>
</feature>
<feature type="compositionally biased region" description="Low complexity" evidence="1">
    <location>
        <begin position="353"/>
        <end position="377"/>
    </location>
</feature>
<feature type="transmembrane region" description="Helical" evidence="2">
    <location>
        <begin position="43"/>
        <end position="67"/>
    </location>
</feature>
<feature type="compositionally biased region" description="Polar residues" evidence="1">
    <location>
        <begin position="188"/>
        <end position="197"/>
    </location>
</feature>
<proteinExistence type="predicted"/>
<evidence type="ECO:0000256" key="1">
    <source>
        <dbReference type="SAM" id="MobiDB-lite"/>
    </source>
</evidence>
<feature type="compositionally biased region" description="Basic and acidic residues" evidence="1">
    <location>
        <begin position="265"/>
        <end position="280"/>
    </location>
</feature>
<name>A0A3B0BJJ1_9ACTN</name>
<accession>A0A3B0BJJ1</accession>
<dbReference type="AlphaFoldDB" id="A0A3B0BJJ1"/>
<dbReference type="EMBL" id="RBAM01000005">
    <property type="protein sequence ID" value="RKN72810.1"/>
    <property type="molecule type" value="Genomic_DNA"/>
</dbReference>
<keyword evidence="2" id="KW-1133">Transmembrane helix</keyword>
<dbReference type="RefSeq" id="WP_120755946.1">
    <property type="nucleotide sequence ID" value="NZ_RBAM01000005.1"/>
</dbReference>
<sequence length="377" mass="36834">MDDKGESEAKAKNKRLDLSLAQVAGSALAAVIAALLAGKLGVYGTVIGAGVVSVVATSGGTIFQHLFKRTGEQLREATAQSAKPTMRQVPVQDAGRAVSRAAAAVRGGGPAGRGTAHDDATRALPQADATQMLPAADGDAATRLVYTGRQAPEPGGAHAGAHPGARADEHSSAYGDTHAAAHPGPYTDTYTPATTHGTRVRGWKRPLIAAGAVFVLAMGTVTAVELVKGSSADGGGSTTVGQIFDGGKSQKKQDPAPDRSPGPGRSHDGDGDGDSGEQHRPGGGTGSTPDPDASRQGGDPGKQSPDPSTSPSSGGSTPSTKPDPSPNPSTSPDGGTGGDGKGGSTSGAGATGGQTTPKPPAQGQNAAAGAASAGTVS</sequence>
<comment type="caution">
    <text evidence="3">The sequence shown here is derived from an EMBL/GenBank/DDBJ whole genome shotgun (WGS) entry which is preliminary data.</text>
</comment>
<feature type="transmembrane region" description="Helical" evidence="2">
    <location>
        <begin position="20"/>
        <end position="37"/>
    </location>
</feature>
<gene>
    <name evidence="3" type="ORF">D7231_15240</name>
</gene>
<evidence type="ECO:0000313" key="4">
    <source>
        <dbReference type="Proteomes" id="UP000270343"/>
    </source>
</evidence>
<organism evidence="3 4">
    <name type="scientific">Streptomyces klenkii</name>
    <dbReference type="NCBI Taxonomy" id="1420899"/>
    <lineage>
        <taxon>Bacteria</taxon>
        <taxon>Bacillati</taxon>
        <taxon>Actinomycetota</taxon>
        <taxon>Actinomycetes</taxon>
        <taxon>Kitasatosporales</taxon>
        <taxon>Streptomycetaceae</taxon>
        <taxon>Streptomyces</taxon>
    </lineage>
</organism>
<keyword evidence="2" id="KW-0812">Transmembrane</keyword>
<keyword evidence="4" id="KW-1185">Reference proteome</keyword>
<evidence type="ECO:0000313" key="3">
    <source>
        <dbReference type="EMBL" id="RKN72810.1"/>
    </source>
</evidence>
<feature type="compositionally biased region" description="Low complexity" evidence="1">
    <location>
        <begin position="154"/>
        <end position="164"/>
    </location>
</feature>
<keyword evidence="2" id="KW-0472">Membrane</keyword>
<protein>
    <submittedName>
        <fullName evidence="3">Uncharacterized protein</fullName>
    </submittedName>
</protein>
<dbReference type="Proteomes" id="UP000270343">
    <property type="component" value="Unassembled WGS sequence"/>
</dbReference>
<evidence type="ECO:0000256" key="2">
    <source>
        <dbReference type="SAM" id="Phobius"/>
    </source>
</evidence>
<feature type="region of interest" description="Disordered" evidence="1">
    <location>
        <begin position="229"/>
        <end position="377"/>
    </location>
</feature>
<reference evidence="3 4" key="1">
    <citation type="journal article" date="2015" name="Antonie Van Leeuwenhoek">
        <title>Streptomyces klenkii sp. nov., isolated from deep marine sediment.</title>
        <authorList>
            <person name="Veyisoglu A."/>
            <person name="Sahin N."/>
        </authorList>
    </citation>
    <scope>NUCLEOTIDE SEQUENCE [LARGE SCALE GENOMIC DNA]</scope>
    <source>
        <strain evidence="3 4">KCTC 29202</strain>
    </source>
</reference>
<dbReference type="OrthoDB" id="3481735at2"/>
<feature type="region of interest" description="Disordered" evidence="1">
    <location>
        <begin position="149"/>
        <end position="198"/>
    </location>
</feature>
<feature type="compositionally biased region" description="Low complexity" evidence="1">
    <location>
        <begin position="302"/>
        <end position="320"/>
    </location>
</feature>
<feature type="transmembrane region" description="Helical" evidence="2">
    <location>
        <begin position="207"/>
        <end position="227"/>
    </location>
</feature>